<accession>A0A0F9NSB0</accession>
<reference evidence="1" key="1">
    <citation type="journal article" date="2015" name="Nature">
        <title>Complex archaea that bridge the gap between prokaryotes and eukaryotes.</title>
        <authorList>
            <person name="Spang A."/>
            <person name="Saw J.H."/>
            <person name="Jorgensen S.L."/>
            <person name="Zaremba-Niedzwiedzka K."/>
            <person name="Martijn J."/>
            <person name="Lind A.E."/>
            <person name="van Eijk R."/>
            <person name="Schleper C."/>
            <person name="Guy L."/>
            <person name="Ettema T.J."/>
        </authorList>
    </citation>
    <scope>NUCLEOTIDE SEQUENCE</scope>
</reference>
<comment type="caution">
    <text evidence="1">The sequence shown here is derived from an EMBL/GenBank/DDBJ whole genome shotgun (WGS) entry which is preliminary data.</text>
</comment>
<sequence length="103" mass="12454">MDVFDWLKEIEKVYEDLINNSKVINLKDIEEFREQHIKRFEFFLEEKNELVNKAIMIIASDINKETKLFENQIDTALNHIKTEFQKEIENLHKLIIEEIGLDF</sequence>
<dbReference type="EMBL" id="LAZR01003209">
    <property type="protein sequence ID" value="KKN20774.1"/>
    <property type="molecule type" value="Genomic_DNA"/>
</dbReference>
<evidence type="ECO:0000313" key="1">
    <source>
        <dbReference type="EMBL" id="KKN20774.1"/>
    </source>
</evidence>
<proteinExistence type="predicted"/>
<dbReference type="AlphaFoldDB" id="A0A0F9NSB0"/>
<organism evidence="1">
    <name type="scientific">marine sediment metagenome</name>
    <dbReference type="NCBI Taxonomy" id="412755"/>
    <lineage>
        <taxon>unclassified sequences</taxon>
        <taxon>metagenomes</taxon>
        <taxon>ecological metagenomes</taxon>
    </lineage>
</organism>
<protein>
    <submittedName>
        <fullName evidence="1">Uncharacterized protein</fullName>
    </submittedName>
</protein>
<gene>
    <name evidence="1" type="ORF">LCGC14_0932050</name>
</gene>
<name>A0A0F9NSB0_9ZZZZ</name>